<dbReference type="AlphaFoldDB" id="A0AAV6QGU5"/>
<comment type="caution">
    <text evidence="11">The sequence shown here is derived from an EMBL/GenBank/DDBJ whole genome shotgun (WGS) entry which is preliminary data.</text>
</comment>
<evidence type="ECO:0000313" key="11">
    <source>
        <dbReference type="EMBL" id="KAG7489249.1"/>
    </source>
</evidence>
<reference evidence="11 12" key="1">
    <citation type="journal article" date="2021" name="Sci. Rep.">
        <title>Chromosome anchoring in Senegalese sole (Solea senegalensis) reveals sex-associated markers and genome rearrangements in flatfish.</title>
        <authorList>
            <person name="Guerrero-Cozar I."/>
            <person name="Gomez-Garrido J."/>
            <person name="Berbel C."/>
            <person name="Martinez-Blanch J.F."/>
            <person name="Alioto T."/>
            <person name="Claros M.G."/>
            <person name="Gagnaire P.A."/>
            <person name="Manchado M."/>
        </authorList>
    </citation>
    <scope>NUCLEOTIDE SEQUENCE [LARGE SCALE GENOMIC DNA]</scope>
    <source>
        <strain evidence="11">Sse05_10M</strain>
    </source>
</reference>
<evidence type="ECO:0000259" key="9">
    <source>
        <dbReference type="PROSITE" id="PS50404"/>
    </source>
</evidence>
<dbReference type="InterPro" id="IPR040077">
    <property type="entry name" value="GST_C_Theta"/>
</dbReference>
<dbReference type="Pfam" id="PF13417">
    <property type="entry name" value="GST_N_3"/>
    <property type="match status" value="1"/>
</dbReference>
<dbReference type="CDD" id="cd03183">
    <property type="entry name" value="GST_C_Theta"/>
    <property type="match status" value="1"/>
</dbReference>
<dbReference type="GO" id="GO:0006749">
    <property type="term" value="P:glutathione metabolic process"/>
    <property type="evidence" value="ECO:0007669"/>
    <property type="project" value="TreeGrafter"/>
</dbReference>
<comment type="subcellular location">
    <subcellularLocation>
        <location evidence="1">Cytoplasm</location>
    </subcellularLocation>
</comment>
<evidence type="ECO:0000256" key="4">
    <source>
        <dbReference type="ARBA" id="ARBA00012452"/>
    </source>
</evidence>
<dbReference type="Pfam" id="PF00043">
    <property type="entry name" value="GST_C"/>
    <property type="match status" value="1"/>
</dbReference>
<organism evidence="11 12">
    <name type="scientific">Solea senegalensis</name>
    <name type="common">Senegalese sole</name>
    <dbReference type="NCBI Taxonomy" id="28829"/>
    <lineage>
        <taxon>Eukaryota</taxon>
        <taxon>Metazoa</taxon>
        <taxon>Chordata</taxon>
        <taxon>Craniata</taxon>
        <taxon>Vertebrata</taxon>
        <taxon>Euteleostomi</taxon>
        <taxon>Actinopterygii</taxon>
        <taxon>Neopterygii</taxon>
        <taxon>Teleostei</taxon>
        <taxon>Neoteleostei</taxon>
        <taxon>Acanthomorphata</taxon>
        <taxon>Carangaria</taxon>
        <taxon>Pleuronectiformes</taxon>
        <taxon>Pleuronectoidei</taxon>
        <taxon>Soleidae</taxon>
        <taxon>Solea</taxon>
    </lineage>
</organism>
<evidence type="ECO:0000256" key="6">
    <source>
        <dbReference type="ARBA" id="ARBA00022679"/>
    </source>
</evidence>
<dbReference type="InterPro" id="IPR004046">
    <property type="entry name" value="GST_C"/>
</dbReference>
<feature type="region of interest" description="Disordered" evidence="8">
    <location>
        <begin position="27"/>
        <end position="51"/>
    </location>
</feature>
<evidence type="ECO:0000256" key="5">
    <source>
        <dbReference type="ARBA" id="ARBA00022490"/>
    </source>
</evidence>
<dbReference type="InterPro" id="IPR051369">
    <property type="entry name" value="GST_Theta"/>
</dbReference>
<dbReference type="GO" id="GO:0004364">
    <property type="term" value="F:glutathione transferase activity"/>
    <property type="evidence" value="ECO:0007669"/>
    <property type="project" value="UniProtKB-EC"/>
</dbReference>
<feature type="domain" description="GST N-terminal" evidence="9">
    <location>
        <begin position="63"/>
        <end position="144"/>
    </location>
</feature>
<evidence type="ECO:0000259" key="10">
    <source>
        <dbReference type="PROSITE" id="PS50405"/>
    </source>
</evidence>
<dbReference type="PROSITE" id="PS50405">
    <property type="entry name" value="GST_CTER"/>
    <property type="match status" value="1"/>
</dbReference>
<dbReference type="EC" id="2.5.1.18" evidence="4"/>
<dbReference type="FunFam" id="3.40.30.10:FF:000176">
    <property type="entry name" value="Glutathione S-transferase theta-1"/>
    <property type="match status" value="1"/>
</dbReference>
<sequence length="313" mass="35615">MQEVRRLCFSLFAVCLFDQPEEVKGHTFTTVRTPTERRRSPGQTEDSSRKDEASLRRLCSVSDSMELYLDLISPPCRSVFLFAKVLQIPFDFKLVQLMTGQQYSEEFGQINLIKKVPVMKEGSFILTESVAILKFLAQKHASSAADHWYPADLRQQARVNEYLSWQHLNLRVHGSRVFLLWAFYPLVMGSEVPKKKTDAAVEDLKQSLNLLEEKFLQDKPFIIGDQVSLADLVAIVEIMQPAGTGLDVLEGRPRLIAWRERVEQEVGKQLFAEAHASIVNASSVLQEMQSSSSSHLQALVPRFQKVLHHFSLI</sequence>
<evidence type="ECO:0000256" key="2">
    <source>
        <dbReference type="ARBA" id="ARBA00009899"/>
    </source>
</evidence>
<dbReference type="SFLD" id="SFLDG00358">
    <property type="entry name" value="Main_(cytGST)"/>
    <property type="match status" value="1"/>
</dbReference>
<evidence type="ECO:0000256" key="7">
    <source>
        <dbReference type="ARBA" id="ARBA00047960"/>
    </source>
</evidence>
<keyword evidence="6" id="KW-0808">Transferase</keyword>
<dbReference type="InterPro" id="IPR004045">
    <property type="entry name" value="Glutathione_S-Trfase_N"/>
</dbReference>
<dbReference type="SFLD" id="SFLDG01153">
    <property type="entry name" value="Main.4:_Theta-like"/>
    <property type="match status" value="1"/>
</dbReference>
<dbReference type="EMBL" id="JAGKHQ010000017">
    <property type="protein sequence ID" value="KAG7489249.1"/>
    <property type="molecule type" value="Genomic_DNA"/>
</dbReference>
<feature type="domain" description="GST C-terminal" evidence="10">
    <location>
        <begin position="152"/>
        <end position="292"/>
    </location>
</feature>
<dbReference type="FunFam" id="1.20.1050.10:FF:000008">
    <property type="entry name" value="Glutathione S-transferase theta-1"/>
    <property type="match status" value="1"/>
</dbReference>
<comment type="subunit">
    <text evidence="3">Homodimer.</text>
</comment>
<dbReference type="GO" id="GO:0005737">
    <property type="term" value="C:cytoplasm"/>
    <property type="evidence" value="ECO:0007669"/>
    <property type="project" value="UniProtKB-SubCell"/>
</dbReference>
<dbReference type="PROSITE" id="PS50404">
    <property type="entry name" value="GST_NTER"/>
    <property type="match status" value="1"/>
</dbReference>
<evidence type="ECO:0000313" key="12">
    <source>
        <dbReference type="Proteomes" id="UP000693946"/>
    </source>
</evidence>
<gene>
    <name evidence="11" type="ORF">JOB18_007764</name>
</gene>
<evidence type="ECO:0000256" key="1">
    <source>
        <dbReference type="ARBA" id="ARBA00004496"/>
    </source>
</evidence>
<comment type="similarity">
    <text evidence="2">Belongs to the GST superfamily. Theta family.</text>
</comment>
<dbReference type="SFLD" id="SFLDS00019">
    <property type="entry name" value="Glutathione_Transferase_(cytos"/>
    <property type="match status" value="1"/>
</dbReference>
<name>A0AAV6QGU5_SOLSE</name>
<dbReference type="PANTHER" id="PTHR43917:SF9">
    <property type="entry name" value="GLUTATHIONE S-TRANSFERASE THETA-1"/>
    <property type="match status" value="1"/>
</dbReference>
<proteinExistence type="inferred from homology"/>
<dbReference type="PANTHER" id="PTHR43917">
    <property type="match status" value="1"/>
</dbReference>
<comment type="catalytic activity">
    <reaction evidence="7">
        <text>RX + glutathione = an S-substituted glutathione + a halide anion + H(+)</text>
        <dbReference type="Rhea" id="RHEA:16437"/>
        <dbReference type="ChEBI" id="CHEBI:15378"/>
        <dbReference type="ChEBI" id="CHEBI:16042"/>
        <dbReference type="ChEBI" id="CHEBI:17792"/>
        <dbReference type="ChEBI" id="CHEBI:57925"/>
        <dbReference type="ChEBI" id="CHEBI:90779"/>
        <dbReference type="EC" id="2.5.1.18"/>
    </reaction>
</comment>
<accession>A0AAV6QGU5</accession>
<evidence type="ECO:0000256" key="3">
    <source>
        <dbReference type="ARBA" id="ARBA00011738"/>
    </source>
</evidence>
<dbReference type="Proteomes" id="UP000693946">
    <property type="component" value="Linkage Group LG5"/>
</dbReference>
<keyword evidence="12" id="KW-1185">Reference proteome</keyword>
<protein>
    <recommendedName>
        <fullName evidence="4">glutathione transferase</fullName>
        <ecNumber evidence="4">2.5.1.18</ecNumber>
    </recommendedName>
</protein>
<evidence type="ECO:0000256" key="8">
    <source>
        <dbReference type="SAM" id="MobiDB-lite"/>
    </source>
</evidence>
<keyword evidence="5" id="KW-0963">Cytoplasm</keyword>
<dbReference type="InterPro" id="IPR040079">
    <property type="entry name" value="Glutathione_S-Trfase"/>
</dbReference>
<dbReference type="InterPro" id="IPR010987">
    <property type="entry name" value="Glutathione-S-Trfase_C-like"/>
</dbReference>